<dbReference type="STRING" id="1036612.A0A1L9TCM9"/>
<dbReference type="GeneID" id="63768566"/>
<accession>A0A1L9TCM9</accession>
<organism evidence="1 2">
    <name type="scientific">Aspergillus sydowii CBS 593.65</name>
    <dbReference type="NCBI Taxonomy" id="1036612"/>
    <lineage>
        <taxon>Eukaryota</taxon>
        <taxon>Fungi</taxon>
        <taxon>Dikarya</taxon>
        <taxon>Ascomycota</taxon>
        <taxon>Pezizomycotina</taxon>
        <taxon>Eurotiomycetes</taxon>
        <taxon>Eurotiomycetidae</taxon>
        <taxon>Eurotiales</taxon>
        <taxon>Aspergillaceae</taxon>
        <taxon>Aspergillus</taxon>
        <taxon>Aspergillus subgen. Nidulantes</taxon>
    </lineage>
</organism>
<evidence type="ECO:0000313" key="1">
    <source>
        <dbReference type="EMBL" id="OJJ57189.1"/>
    </source>
</evidence>
<proteinExistence type="predicted"/>
<reference evidence="2" key="1">
    <citation type="journal article" date="2017" name="Genome Biol.">
        <title>Comparative genomics reveals high biological diversity and specific adaptations in the industrially and medically important fungal genus Aspergillus.</title>
        <authorList>
            <person name="de Vries R.P."/>
            <person name="Riley R."/>
            <person name="Wiebenga A."/>
            <person name="Aguilar-Osorio G."/>
            <person name="Amillis S."/>
            <person name="Uchima C.A."/>
            <person name="Anderluh G."/>
            <person name="Asadollahi M."/>
            <person name="Askin M."/>
            <person name="Barry K."/>
            <person name="Battaglia E."/>
            <person name="Bayram O."/>
            <person name="Benocci T."/>
            <person name="Braus-Stromeyer S.A."/>
            <person name="Caldana C."/>
            <person name="Canovas D."/>
            <person name="Cerqueira G.C."/>
            <person name="Chen F."/>
            <person name="Chen W."/>
            <person name="Choi C."/>
            <person name="Clum A."/>
            <person name="Dos Santos R.A."/>
            <person name="Damasio A.R."/>
            <person name="Diallinas G."/>
            <person name="Emri T."/>
            <person name="Fekete E."/>
            <person name="Flipphi M."/>
            <person name="Freyberg S."/>
            <person name="Gallo A."/>
            <person name="Gournas C."/>
            <person name="Habgood R."/>
            <person name="Hainaut M."/>
            <person name="Harispe M.L."/>
            <person name="Henrissat B."/>
            <person name="Hilden K.S."/>
            <person name="Hope R."/>
            <person name="Hossain A."/>
            <person name="Karabika E."/>
            <person name="Karaffa L."/>
            <person name="Karanyi Z."/>
            <person name="Krasevec N."/>
            <person name="Kuo A."/>
            <person name="Kusch H."/>
            <person name="LaButti K."/>
            <person name="Lagendijk E.L."/>
            <person name="Lapidus A."/>
            <person name="Levasseur A."/>
            <person name="Lindquist E."/>
            <person name="Lipzen A."/>
            <person name="Logrieco A.F."/>
            <person name="MacCabe A."/>
            <person name="Maekelae M.R."/>
            <person name="Malavazi I."/>
            <person name="Melin P."/>
            <person name="Meyer V."/>
            <person name="Mielnichuk N."/>
            <person name="Miskei M."/>
            <person name="Molnar A.P."/>
            <person name="Mule G."/>
            <person name="Ngan C.Y."/>
            <person name="Orejas M."/>
            <person name="Orosz E."/>
            <person name="Ouedraogo J.P."/>
            <person name="Overkamp K.M."/>
            <person name="Park H.-S."/>
            <person name="Perrone G."/>
            <person name="Piumi F."/>
            <person name="Punt P.J."/>
            <person name="Ram A.F."/>
            <person name="Ramon A."/>
            <person name="Rauscher S."/>
            <person name="Record E."/>
            <person name="Riano-Pachon D.M."/>
            <person name="Robert V."/>
            <person name="Roehrig J."/>
            <person name="Ruller R."/>
            <person name="Salamov A."/>
            <person name="Salih N.S."/>
            <person name="Samson R.A."/>
            <person name="Sandor E."/>
            <person name="Sanguinetti M."/>
            <person name="Schuetze T."/>
            <person name="Sepcic K."/>
            <person name="Shelest E."/>
            <person name="Sherlock G."/>
            <person name="Sophianopoulou V."/>
            <person name="Squina F.M."/>
            <person name="Sun H."/>
            <person name="Susca A."/>
            <person name="Todd R.B."/>
            <person name="Tsang A."/>
            <person name="Unkles S.E."/>
            <person name="van de Wiele N."/>
            <person name="van Rossen-Uffink D."/>
            <person name="Oliveira J.V."/>
            <person name="Vesth T.C."/>
            <person name="Visser J."/>
            <person name="Yu J.-H."/>
            <person name="Zhou M."/>
            <person name="Andersen M.R."/>
            <person name="Archer D.B."/>
            <person name="Baker S.E."/>
            <person name="Benoit I."/>
            <person name="Brakhage A.A."/>
            <person name="Braus G.H."/>
            <person name="Fischer R."/>
            <person name="Frisvad J.C."/>
            <person name="Goldman G.H."/>
            <person name="Houbraken J."/>
            <person name="Oakley B."/>
            <person name="Pocsi I."/>
            <person name="Scazzocchio C."/>
            <person name="Seiboth B."/>
            <person name="vanKuyk P.A."/>
            <person name="Wortman J."/>
            <person name="Dyer P.S."/>
            <person name="Grigoriev I.V."/>
        </authorList>
    </citation>
    <scope>NUCLEOTIDE SEQUENCE [LARGE SCALE GENOMIC DNA]</scope>
    <source>
        <strain evidence="2">CBS 593.65</strain>
    </source>
</reference>
<name>A0A1L9TCM9_9EURO</name>
<sequence>MLVEIAVLVDYYECYEAVEVFSDMWVAAIETAPEKRAAEALDWVLISWVFSKKAIFNQTTLIIINSYRTAISADEIPLPAKMIGIDVPSVSIFL</sequence>
<protein>
    <submittedName>
        <fullName evidence="1">Uncharacterized protein</fullName>
    </submittedName>
</protein>
<dbReference type="EMBL" id="KV878589">
    <property type="protein sequence ID" value="OJJ57189.1"/>
    <property type="molecule type" value="Genomic_DNA"/>
</dbReference>
<dbReference type="AlphaFoldDB" id="A0A1L9TCM9"/>
<gene>
    <name evidence="1" type="ORF">ASPSYDRAFT_91476</name>
</gene>
<dbReference type="VEuPathDB" id="FungiDB:ASPSYDRAFT_91476"/>
<dbReference type="Proteomes" id="UP000184356">
    <property type="component" value="Unassembled WGS sequence"/>
</dbReference>
<keyword evidence="2" id="KW-1185">Reference proteome</keyword>
<dbReference type="RefSeq" id="XP_040700995.1">
    <property type="nucleotide sequence ID" value="XM_040852493.1"/>
</dbReference>
<evidence type="ECO:0000313" key="2">
    <source>
        <dbReference type="Proteomes" id="UP000184356"/>
    </source>
</evidence>
<dbReference type="OrthoDB" id="5275938at2759"/>